<dbReference type="CDD" id="cd04043">
    <property type="entry name" value="C2_Munc13_fungal"/>
    <property type="match status" value="1"/>
</dbReference>
<dbReference type="Pfam" id="PF06292">
    <property type="entry name" value="MUN"/>
    <property type="match status" value="2"/>
</dbReference>
<protein>
    <recommendedName>
        <fullName evidence="7">C2 domain protein</fullName>
    </recommendedName>
</protein>
<feature type="region of interest" description="Disordered" evidence="1">
    <location>
        <begin position="1"/>
        <end position="41"/>
    </location>
</feature>
<dbReference type="InterPro" id="IPR014772">
    <property type="entry name" value="Munc13_dom-2"/>
</dbReference>
<feature type="domain" description="C2" evidence="2">
    <location>
        <begin position="904"/>
        <end position="1022"/>
    </location>
</feature>
<dbReference type="InterPro" id="IPR014770">
    <property type="entry name" value="Munc13_1"/>
</dbReference>
<dbReference type="Gene3D" id="2.60.40.150">
    <property type="entry name" value="C2 domain"/>
    <property type="match status" value="1"/>
</dbReference>
<dbReference type="SUPFAM" id="SSF49562">
    <property type="entry name" value="C2 domain (Calcium/lipid-binding domain, CaLB)"/>
    <property type="match status" value="1"/>
</dbReference>
<dbReference type="PANTHER" id="PTHR47263:SF1">
    <property type="entry name" value="C2 DOMAIN PROTEIN (AFU_ORTHOLOGUE AFUA_7G02350)"/>
    <property type="match status" value="1"/>
</dbReference>
<feature type="compositionally biased region" description="Low complexity" evidence="1">
    <location>
        <begin position="15"/>
        <end position="27"/>
    </location>
</feature>
<evidence type="ECO:0000313" key="6">
    <source>
        <dbReference type="Proteomes" id="UP001303473"/>
    </source>
</evidence>
<dbReference type="Gene3D" id="1.10.357.50">
    <property type="match status" value="1"/>
</dbReference>
<dbReference type="InterPro" id="IPR035892">
    <property type="entry name" value="C2_domain_sf"/>
</dbReference>
<dbReference type="PROSITE" id="PS50004">
    <property type="entry name" value="C2"/>
    <property type="match status" value="1"/>
</dbReference>
<evidence type="ECO:0000259" key="4">
    <source>
        <dbReference type="PROSITE" id="PS51259"/>
    </source>
</evidence>
<evidence type="ECO:0008006" key="7">
    <source>
        <dbReference type="Google" id="ProtNLM"/>
    </source>
</evidence>
<dbReference type="InterPro" id="IPR052811">
    <property type="entry name" value="Glucose_resp_signaling"/>
</dbReference>
<dbReference type="InterPro" id="IPR000008">
    <property type="entry name" value="C2_dom"/>
</dbReference>
<proteinExistence type="predicted"/>
<feature type="compositionally biased region" description="Polar residues" evidence="1">
    <location>
        <begin position="1"/>
        <end position="11"/>
    </location>
</feature>
<keyword evidence="6" id="KW-1185">Reference proteome</keyword>
<dbReference type="SMART" id="SM00239">
    <property type="entry name" value="C2"/>
    <property type="match status" value="1"/>
</dbReference>
<feature type="domain" description="MHD1" evidence="3">
    <location>
        <begin position="699"/>
        <end position="825"/>
    </location>
</feature>
<evidence type="ECO:0000256" key="1">
    <source>
        <dbReference type="SAM" id="MobiDB-lite"/>
    </source>
</evidence>
<dbReference type="PROSITE" id="PS51259">
    <property type="entry name" value="MHD2"/>
    <property type="match status" value="1"/>
</dbReference>
<evidence type="ECO:0000313" key="5">
    <source>
        <dbReference type="EMBL" id="KAK3943633.1"/>
    </source>
</evidence>
<organism evidence="5 6">
    <name type="scientific">Diplogelasinospora grovesii</name>
    <dbReference type="NCBI Taxonomy" id="303347"/>
    <lineage>
        <taxon>Eukaryota</taxon>
        <taxon>Fungi</taxon>
        <taxon>Dikarya</taxon>
        <taxon>Ascomycota</taxon>
        <taxon>Pezizomycotina</taxon>
        <taxon>Sordariomycetes</taxon>
        <taxon>Sordariomycetidae</taxon>
        <taxon>Sordariales</taxon>
        <taxon>Diplogelasinosporaceae</taxon>
        <taxon>Diplogelasinospora</taxon>
    </lineage>
</organism>
<feature type="domain" description="MHD2" evidence="4">
    <location>
        <begin position="1114"/>
        <end position="1235"/>
    </location>
</feature>
<dbReference type="PANTHER" id="PTHR47263">
    <property type="entry name" value="ADENYLATE CYCLASE ACTIVATION PROTEIN GIT1"/>
    <property type="match status" value="1"/>
</dbReference>
<accession>A0AAN6NF19</accession>
<dbReference type="Proteomes" id="UP001303473">
    <property type="component" value="Unassembled WGS sequence"/>
</dbReference>
<reference evidence="6" key="1">
    <citation type="journal article" date="2023" name="Mol. Phylogenet. Evol.">
        <title>Genome-scale phylogeny and comparative genomics of the fungal order Sordariales.</title>
        <authorList>
            <person name="Hensen N."/>
            <person name="Bonometti L."/>
            <person name="Westerberg I."/>
            <person name="Brannstrom I.O."/>
            <person name="Guillou S."/>
            <person name="Cros-Aarteil S."/>
            <person name="Calhoun S."/>
            <person name="Haridas S."/>
            <person name="Kuo A."/>
            <person name="Mondo S."/>
            <person name="Pangilinan J."/>
            <person name="Riley R."/>
            <person name="LaButti K."/>
            <person name="Andreopoulos B."/>
            <person name="Lipzen A."/>
            <person name="Chen C."/>
            <person name="Yan M."/>
            <person name="Daum C."/>
            <person name="Ng V."/>
            <person name="Clum A."/>
            <person name="Steindorff A."/>
            <person name="Ohm R.A."/>
            <person name="Martin F."/>
            <person name="Silar P."/>
            <person name="Natvig D.O."/>
            <person name="Lalanne C."/>
            <person name="Gautier V."/>
            <person name="Ament-Velasquez S.L."/>
            <person name="Kruys A."/>
            <person name="Hutchinson M.I."/>
            <person name="Powell A.J."/>
            <person name="Barry K."/>
            <person name="Miller A.N."/>
            <person name="Grigoriev I.V."/>
            <person name="Debuchy R."/>
            <person name="Gladieux P."/>
            <person name="Hiltunen Thoren M."/>
            <person name="Johannesson H."/>
        </authorList>
    </citation>
    <scope>NUCLEOTIDE SEQUENCE [LARGE SCALE GENOMIC DNA]</scope>
    <source>
        <strain evidence="6">CBS 340.73</strain>
    </source>
</reference>
<dbReference type="Pfam" id="PF00168">
    <property type="entry name" value="C2"/>
    <property type="match status" value="1"/>
</dbReference>
<evidence type="ECO:0000259" key="2">
    <source>
        <dbReference type="PROSITE" id="PS50004"/>
    </source>
</evidence>
<evidence type="ECO:0000259" key="3">
    <source>
        <dbReference type="PROSITE" id="PS51258"/>
    </source>
</evidence>
<name>A0AAN6NF19_9PEZI</name>
<dbReference type="InterPro" id="IPR010439">
    <property type="entry name" value="MUN_dom"/>
</dbReference>
<dbReference type="PROSITE" id="PS51258">
    <property type="entry name" value="MHD1"/>
    <property type="match status" value="1"/>
</dbReference>
<gene>
    <name evidence="5" type="ORF">QBC46DRAFT_306686</name>
</gene>
<dbReference type="Gene3D" id="1.20.58.1100">
    <property type="match status" value="1"/>
</dbReference>
<sequence length="1382" mass="157952">MSSASRSSWNPNRRLGSLQSVQSGSSLRDGSRRNRATSRARPVAVSYDDAYSFALRVAYLNYLLQPRKKRKEYVNTPKPLGRSHTSSIGDLMKEFVPTGSSSSIKLPSSFRSSLEKRMSGVLQGIEKLSGFSDAAVKRTFAEAYTAFTSKDFQKNTDKDRKVEPLVLMFYSSAVKAQGRGRPPEDHSWRMLVDRHLAMFVRLLSSILKDHGGERERPELISRLNKLESKLLTNDQNLFLDTGQEDHSFVEVEIPLSYEIKDMPLVQVVAKIFGLTNSQVQADIDKNMPRWTEEAALKDYKAYQFRLSANMAGTLQRKDFDVDEAFEEWKKHEGPQLAQIFAEILSVRPELRGSSTSDKPLPVRPQSLYGEDQAYADLGKMISSPDSGFGFDQSLSFGSLSLNDTGSIRSVDEPSYTFIPPDARAVYKIILQYAMSYDLLHSDPAEPYTPFSEQSQELLVELCIRWRIPQFTRYVAFVEVAARKFLDQEIIGEQLDTCLDLVKEPVPEPKKVPLIQLYTSSLLEIERSRWTIIDFAGYQQTLRDLNDALLRDLYTLLLRCYEPKPPSAGVVMAILTNHIHNDEAFSQRPEEMEEYTQQLENGLRQQAAQVYRGFLDINLPRTAEEWDFVHVVNLGKAVVGLAERTQARYKRNPEIMGVRPFKVYVETVFPSFEGDAEEFIKRVIQTAKERNTEIALQDGFDLYKELVEIRKMHVASLPGKPFAFHIESLLDEFVWRWIRHAEQRMQDFVEEAIKQDNFKVRTHSPDAIPSDEERHSHSIIDTFMLFNQTVDQVFQLEWDDDVHHARFMTALAKAFASGIGRYCEIVEQMFAREMDRQTAQEAAASGKTTQEKFLQYAKDAWNSKEKIEPFQFFPESFVKFNNVEYAMQALDKLEKLMNVDGCAEVLRKAEGPKQMVKKPSKYVFTVKIVEAEDLKACDPNGTSDPYVVLCDEYQKRLAKTRIIMRNLNPRWDESVDITVTGALNIIATIWDYDTFGDHDFVGRTSLKLDPVHFGDYLPREFWLDLDTQGRLLLRVSMEGERDDIQFYFGKAFRHLKRTERDMVRKITDKLTTTINATLSHEALRSLLSRGIAASMASLWKKRQSATPQLTPADVENALRPLFTYFDENFAIMKQTLTDATMLAVMTRLWKEVLIAIENLLVPPLSDKPSTQKPLTQAEMDVVYRWLELLFAFFNAKDETGEVFGVPADVLKSPKWHELASLNFFYFDSTENLIRTSERMAAANMQRAQQQAEQHLQSAGAHNNRLSAPPTFGPTFSGAAAFGSLGTIRRGKSIMMSRNLGTMRRAKEEKRKEAQADPSDDMILRILRMRPEAANYLKERHRQKERMAAAQAAAMIVRQSVNQGWNSGPAFGGAMYGRNNLPKR</sequence>
<dbReference type="EMBL" id="MU853764">
    <property type="protein sequence ID" value="KAK3943633.1"/>
    <property type="molecule type" value="Genomic_DNA"/>
</dbReference>
<comment type="caution">
    <text evidence="5">The sequence shown here is derived from an EMBL/GenBank/DDBJ whole genome shotgun (WGS) entry which is preliminary data.</text>
</comment>